<comment type="caution">
    <text evidence="1">The sequence shown here is derived from an EMBL/GenBank/DDBJ whole genome shotgun (WGS) entry which is preliminary data.</text>
</comment>
<proteinExistence type="predicted"/>
<dbReference type="Proteomes" id="UP000821853">
    <property type="component" value="Chromosome 10"/>
</dbReference>
<organism evidence="1 2">
    <name type="scientific">Haemaphysalis longicornis</name>
    <name type="common">Bush tick</name>
    <dbReference type="NCBI Taxonomy" id="44386"/>
    <lineage>
        <taxon>Eukaryota</taxon>
        <taxon>Metazoa</taxon>
        <taxon>Ecdysozoa</taxon>
        <taxon>Arthropoda</taxon>
        <taxon>Chelicerata</taxon>
        <taxon>Arachnida</taxon>
        <taxon>Acari</taxon>
        <taxon>Parasitiformes</taxon>
        <taxon>Ixodida</taxon>
        <taxon>Ixodoidea</taxon>
        <taxon>Ixodidae</taxon>
        <taxon>Haemaphysalinae</taxon>
        <taxon>Haemaphysalis</taxon>
    </lineage>
</organism>
<dbReference type="OrthoDB" id="3936150at2759"/>
<dbReference type="VEuPathDB" id="VectorBase:HLOH_047613"/>
<reference evidence="1 2" key="1">
    <citation type="journal article" date="2020" name="Cell">
        <title>Large-Scale Comparative Analyses of Tick Genomes Elucidate Their Genetic Diversity and Vector Capacities.</title>
        <authorList>
            <consortium name="Tick Genome and Microbiome Consortium (TIGMIC)"/>
            <person name="Jia N."/>
            <person name="Wang J."/>
            <person name="Shi W."/>
            <person name="Du L."/>
            <person name="Sun Y."/>
            <person name="Zhan W."/>
            <person name="Jiang J.F."/>
            <person name="Wang Q."/>
            <person name="Zhang B."/>
            <person name="Ji P."/>
            <person name="Bell-Sakyi L."/>
            <person name="Cui X.M."/>
            <person name="Yuan T.T."/>
            <person name="Jiang B.G."/>
            <person name="Yang W.F."/>
            <person name="Lam T.T."/>
            <person name="Chang Q.C."/>
            <person name="Ding S.J."/>
            <person name="Wang X.J."/>
            <person name="Zhu J.G."/>
            <person name="Ruan X.D."/>
            <person name="Zhao L."/>
            <person name="Wei J.T."/>
            <person name="Ye R.Z."/>
            <person name="Que T.C."/>
            <person name="Du C.H."/>
            <person name="Zhou Y.H."/>
            <person name="Cheng J.X."/>
            <person name="Dai P.F."/>
            <person name="Guo W.B."/>
            <person name="Han X.H."/>
            <person name="Huang E.J."/>
            <person name="Li L.F."/>
            <person name="Wei W."/>
            <person name="Gao Y.C."/>
            <person name="Liu J.Z."/>
            <person name="Shao H.Z."/>
            <person name="Wang X."/>
            <person name="Wang C.C."/>
            <person name="Yang T.C."/>
            <person name="Huo Q.B."/>
            <person name="Li W."/>
            <person name="Chen H.Y."/>
            <person name="Chen S.E."/>
            <person name="Zhou L.G."/>
            <person name="Ni X.B."/>
            <person name="Tian J.H."/>
            <person name="Sheng Y."/>
            <person name="Liu T."/>
            <person name="Pan Y.S."/>
            <person name="Xia L.Y."/>
            <person name="Li J."/>
            <person name="Zhao F."/>
            <person name="Cao W.C."/>
        </authorList>
    </citation>
    <scope>NUCLEOTIDE SEQUENCE [LARGE SCALE GENOMIC DNA]</scope>
    <source>
        <strain evidence="1">HaeL-2018</strain>
    </source>
</reference>
<sequence>MKPFGCLCAGHFTIVDIHTSEGFDCEEVFGSGQFQNRLILITVVALWGAHCQTLAFSLISTDVDHWCKQPTGVNLSAHDWKRIAIPVETDGQRSKCTVYTNTSDRNDTNVVECNAWDFDTRTR</sequence>
<evidence type="ECO:0000313" key="2">
    <source>
        <dbReference type="Proteomes" id="UP000821853"/>
    </source>
</evidence>
<accession>A0A9J6FPL4</accession>
<gene>
    <name evidence="1" type="ORF">HPB48_016072</name>
</gene>
<name>A0A9J6FPL4_HAELO</name>
<dbReference type="AlphaFoldDB" id="A0A9J6FPL4"/>
<dbReference type="EMBL" id="JABSTR010000002">
    <property type="protein sequence ID" value="KAH9364209.1"/>
    <property type="molecule type" value="Genomic_DNA"/>
</dbReference>
<keyword evidence="2" id="KW-1185">Reference proteome</keyword>
<protein>
    <submittedName>
        <fullName evidence="1">Uncharacterized protein</fullName>
    </submittedName>
</protein>
<evidence type="ECO:0000313" key="1">
    <source>
        <dbReference type="EMBL" id="KAH9364209.1"/>
    </source>
</evidence>